<evidence type="ECO:0000259" key="3">
    <source>
        <dbReference type="Pfam" id="PF11350"/>
    </source>
</evidence>
<feature type="compositionally biased region" description="Polar residues" evidence="1">
    <location>
        <begin position="49"/>
        <end position="60"/>
    </location>
</feature>
<feature type="domain" description="DUF3152" evidence="3">
    <location>
        <begin position="94"/>
        <end position="303"/>
    </location>
</feature>
<gene>
    <name evidence="4" type="ORF">B840_02835</name>
</gene>
<feature type="region of interest" description="Disordered" evidence="1">
    <location>
        <begin position="45"/>
        <end position="106"/>
    </location>
</feature>
<dbReference type="HOGENOM" id="CLU_037318_0_0_11"/>
<keyword evidence="5" id="KW-1185">Reference proteome</keyword>
<organism evidence="4 5">
    <name type="scientific">Corynebacterium marinum DSM 44953</name>
    <dbReference type="NCBI Taxonomy" id="1224162"/>
    <lineage>
        <taxon>Bacteria</taxon>
        <taxon>Bacillati</taxon>
        <taxon>Actinomycetota</taxon>
        <taxon>Actinomycetes</taxon>
        <taxon>Mycobacteriales</taxon>
        <taxon>Corynebacteriaceae</taxon>
        <taxon>Corynebacterium</taxon>
    </lineage>
</organism>
<evidence type="ECO:0000313" key="5">
    <source>
        <dbReference type="Proteomes" id="UP000031928"/>
    </source>
</evidence>
<evidence type="ECO:0000256" key="2">
    <source>
        <dbReference type="SAM" id="Phobius"/>
    </source>
</evidence>
<keyword evidence="2" id="KW-0472">Membrane</keyword>
<accession>A0A0B6TRI3</accession>
<evidence type="ECO:0000313" key="4">
    <source>
        <dbReference type="EMBL" id="AJK68195.1"/>
    </source>
</evidence>
<dbReference type="OrthoDB" id="9779865at2"/>
<dbReference type="RefSeq" id="WP_156971817.1">
    <property type="nucleotide sequence ID" value="NZ_CP007790.1"/>
</dbReference>
<dbReference type="STRING" id="1224162.B840_02835"/>
<keyword evidence="2" id="KW-1133">Transmembrane helix</keyword>
<proteinExistence type="predicted"/>
<name>A0A0B6TRI3_9CORY</name>
<sequence>MSPGSREAALARYARELGWRAYAIPVLVVITVWVLVDVFSAPADRGAQDSGSVNSTAQSTDRGDATDTAGTDGGRRPGPDPADSPRQQLAVDQLPPGGPYAEQGGGTYRVVGAPGLAAGEGAEQVVRFVVEVEDGVDTSGSGGDDALSAMIDATLANPKSWINDPAFRFEHVGPGDDPDMRIQLTSVGTTREVCGGRDLEMETSCHIRVDGESRVIINESRWVRGAAPFNGDLGSYRQYLINHEVGHGLGFAEHEACSAEGELAPIMMQQTLSLNNAELYTFSPEEVYPDENVTCQYNPWPYPRPAVL</sequence>
<keyword evidence="2" id="KW-0812">Transmembrane</keyword>
<reference evidence="4 5" key="1">
    <citation type="submission" date="2014-05" db="EMBL/GenBank/DDBJ databases">
        <title>Complete genome sequence of Corynebacterium marinum DSM 44953.</title>
        <authorList>
            <person name="Schaffert L."/>
            <person name="Albersmeier A."/>
            <person name="Kalinowski J."/>
            <person name="Ruckert C."/>
        </authorList>
    </citation>
    <scope>NUCLEOTIDE SEQUENCE [LARGE SCALE GENOMIC DNA]</scope>
    <source>
        <strain evidence="4 5">DSM 44953</strain>
    </source>
</reference>
<dbReference type="KEGG" id="cmq:B840_02835"/>
<evidence type="ECO:0000256" key="1">
    <source>
        <dbReference type="SAM" id="MobiDB-lite"/>
    </source>
</evidence>
<protein>
    <recommendedName>
        <fullName evidence="3">DUF3152 domain-containing protein</fullName>
    </recommendedName>
</protein>
<dbReference type="AlphaFoldDB" id="A0A0B6TRI3"/>
<dbReference type="Pfam" id="PF11350">
    <property type="entry name" value="DUF3152"/>
    <property type="match status" value="1"/>
</dbReference>
<feature type="transmembrane region" description="Helical" evidence="2">
    <location>
        <begin position="21"/>
        <end position="41"/>
    </location>
</feature>
<dbReference type="SUPFAM" id="SSF55486">
    <property type="entry name" value="Metalloproteases ('zincins'), catalytic domain"/>
    <property type="match status" value="1"/>
</dbReference>
<dbReference type="EMBL" id="CP007790">
    <property type="protein sequence ID" value="AJK68195.1"/>
    <property type="molecule type" value="Genomic_DNA"/>
</dbReference>
<dbReference type="Proteomes" id="UP000031928">
    <property type="component" value="Chromosome"/>
</dbReference>
<dbReference type="InterPro" id="IPR022603">
    <property type="entry name" value="DUF3152"/>
</dbReference>